<dbReference type="EnsemblPlants" id="TuG1812G0700003918.01.T01">
    <property type="protein sequence ID" value="TuG1812G0700003918.01.T01.cds289384"/>
    <property type="gene ID" value="TuG1812G0700003918.01"/>
</dbReference>
<dbReference type="Proteomes" id="UP000015106">
    <property type="component" value="Chromosome 7"/>
</dbReference>
<sequence>MDTALLGSWLWNLCQELARWRASFKSETGCISSLLAFGSVSSGRAMPCDALRNLTCLTLMRFLLHLSVTAHRNKWFSPSRCALPLLFAVRAC</sequence>
<accession>A0A8R7V892</accession>
<name>A0A8R7V892_TRIUA</name>
<reference evidence="1" key="3">
    <citation type="submission" date="2022-06" db="UniProtKB">
        <authorList>
            <consortium name="EnsemblPlants"/>
        </authorList>
    </citation>
    <scope>IDENTIFICATION</scope>
</reference>
<dbReference type="Gramene" id="TuG1812G0700003918.01.T02">
    <property type="protein sequence ID" value="TuG1812G0700003918.01.T02.cds289386"/>
    <property type="gene ID" value="TuG1812G0700003918.01"/>
</dbReference>
<protein>
    <submittedName>
        <fullName evidence="1">Uncharacterized protein</fullName>
    </submittedName>
</protein>
<dbReference type="AlphaFoldDB" id="A0A8R7V892"/>
<dbReference type="Gramene" id="TuG1812G0700003918.01.T01">
    <property type="protein sequence ID" value="TuG1812G0700003918.01.T01.cds289384"/>
    <property type="gene ID" value="TuG1812G0700003918.01"/>
</dbReference>
<evidence type="ECO:0000313" key="2">
    <source>
        <dbReference type="Proteomes" id="UP000015106"/>
    </source>
</evidence>
<organism evidence="1 2">
    <name type="scientific">Triticum urartu</name>
    <name type="common">Red wild einkorn</name>
    <name type="synonym">Crithodium urartu</name>
    <dbReference type="NCBI Taxonomy" id="4572"/>
    <lineage>
        <taxon>Eukaryota</taxon>
        <taxon>Viridiplantae</taxon>
        <taxon>Streptophyta</taxon>
        <taxon>Embryophyta</taxon>
        <taxon>Tracheophyta</taxon>
        <taxon>Spermatophyta</taxon>
        <taxon>Magnoliopsida</taxon>
        <taxon>Liliopsida</taxon>
        <taxon>Poales</taxon>
        <taxon>Poaceae</taxon>
        <taxon>BOP clade</taxon>
        <taxon>Pooideae</taxon>
        <taxon>Triticodae</taxon>
        <taxon>Triticeae</taxon>
        <taxon>Triticinae</taxon>
        <taxon>Triticum</taxon>
    </lineage>
</organism>
<evidence type="ECO:0000313" key="1">
    <source>
        <dbReference type="EnsemblPlants" id="TuG1812G0700003918.01.T01.cds289384"/>
    </source>
</evidence>
<keyword evidence="2" id="KW-1185">Reference proteome</keyword>
<dbReference type="EnsemblPlants" id="TuG1812G0700003918.01.T02">
    <property type="protein sequence ID" value="TuG1812G0700003918.01.T02.cds289386"/>
    <property type="gene ID" value="TuG1812G0700003918.01"/>
</dbReference>
<reference evidence="1" key="2">
    <citation type="submission" date="2018-03" db="EMBL/GenBank/DDBJ databases">
        <title>The Triticum urartu genome reveals the dynamic nature of wheat genome evolution.</title>
        <authorList>
            <person name="Ling H."/>
            <person name="Ma B."/>
            <person name="Shi X."/>
            <person name="Liu H."/>
            <person name="Dong L."/>
            <person name="Sun H."/>
            <person name="Cao Y."/>
            <person name="Gao Q."/>
            <person name="Zheng S."/>
            <person name="Li Y."/>
            <person name="Yu Y."/>
            <person name="Du H."/>
            <person name="Qi M."/>
            <person name="Li Y."/>
            <person name="Yu H."/>
            <person name="Cui Y."/>
            <person name="Wang N."/>
            <person name="Chen C."/>
            <person name="Wu H."/>
            <person name="Zhao Y."/>
            <person name="Zhang J."/>
            <person name="Li Y."/>
            <person name="Zhou W."/>
            <person name="Zhang B."/>
            <person name="Hu W."/>
            <person name="Eijk M."/>
            <person name="Tang J."/>
            <person name="Witsenboer H."/>
            <person name="Zhao S."/>
            <person name="Li Z."/>
            <person name="Zhang A."/>
            <person name="Wang D."/>
            <person name="Liang C."/>
        </authorList>
    </citation>
    <scope>NUCLEOTIDE SEQUENCE [LARGE SCALE GENOMIC DNA]</scope>
    <source>
        <strain evidence="1">cv. G1812</strain>
    </source>
</reference>
<reference evidence="2" key="1">
    <citation type="journal article" date="2013" name="Nature">
        <title>Draft genome of the wheat A-genome progenitor Triticum urartu.</title>
        <authorList>
            <person name="Ling H.Q."/>
            <person name="Zhao S."/>
            <person name="Liu D."/>
            <person name="Wang J."/>
            <person name="Sun H."/>
            <person name="Zhang C."/>
            <person name="Fan H."/>
            <person name="Li D."/>
            <person name="Dong L."/>
            <person name="Tao Y."/>
            <person name="Gao C."/>
            <person name="Wu H."/>
            <person name="Li Y."/>
            <person name="Cui Y."/>
            <person name="Guo X."/>
            <person name="Zheng S."/>
            <person name="Wang B."/>
            <person name="Yu K."/>
            <person name="Liang Q."/>
            <person name="Yang W."/>
            <person name="Lou X."/>
            <person name="Chen J."/>
            <person name="Feng M."/>
            <person name="Jian J."/>
            <person name="Zhang X."/>
            <person name="Luo G."/>
            <person name="Jiang Y."/>
            <person name="Liu J."/>
            <person name="Wang Z."/>
            <person name="Sha Y."/>
            <person name="Zhang B."/>
            <person name="Wu H."/>
            <person name="Tang D."/>
            <person name="Shen Q."/>
            <person name="Xue P."/>
            <person name="Zou S."/>
            <person name="Wang X."/>
            <person name="Liu X."/>
            <person name="Wang F."/>
            <person name="Yang Y."/>
            <person name="An X."/>
            <person name="Dong Z."/>
            <person name="Zhang K."/>
            <person name="Zhang X."/>
            <person name="Luo M.C."/>
            <person name="Dvorak J."/>
            <person name="Tong Y."/>
            <person name="Wang J."/>
            <person name="Yang H."/>
            <person name="Li Z."/>
            <person name="Wang D."/>
            <person name="Zhang A."/>
            <person name="Wang J."/>
        </authorList>
    </citation>
    <scope>NUCLEOTIDE SEQUENCE</scope>
    <source>
        <strain evidence="2">cv. G1812</strain>
    </source>
</reference>
<proteinExistence type="predicted"/>